<gene>
    <name evidence="1" type="ORF">DBRI1063_LOCUS11015</name>
</gene>
<name>A0A7S1Z705_9STRA</name>
<proteinExistence type="predicted"/>
<accession>A0A7S1Z705</accession>
<sequence length="127" mass="15174">MRRQICDRRRKRYHGSIGGYDESNCFTSSCEFTKYSLVILWLEHECMSLHDIFFKKFHRKNLSVHTPPCYFQTIFFPMRKKINSIQPYHIYFAQGKNILPMQESPFLMIAPQSHALTLCQRHIVLSI</sequence>
<dbReference type="AlphaFoldDB" id="A0A7S1Z705"/>
<protein>
    <submittedName>
        <fullName evidence="1">Uncharacterized protein</fullName>
    </submittedName>
</protein>
<organism evidence="1">
    <name type="scientific">Ditylum brightwellii</name>
    <dbReference type="NCBI Taxonomy" id="49249"/>
    <lineage>
        <taxon>Eukaryota</taxon>
        <taxon>Sar</taxon>
        <taxon>Stramenopiles</taxon>
        <taxon>Ochrophyta</taxon>
        <taxon>Bacillariophyta</taxon>
        <taxon>Mediophyceae</taxon>
        <taxon>Lithodesmiophycidae</taxon>
        <taxon>Lithodesmiales</taxon>
        <taxon>Lithodesmiaceae</taxon>
        <taxon>Ditylum</taxon>
    </lineage>
</organism>
<reference evidence="1" key="1">
    <citation type="submission" date="2021-01" db="EMBL/GenBank/DDBJ databases">
        <authorList>
            <person name="Corre E."/>
            <person name="Pelletier E."/>
            <person name="Niang G."/>
            <person name="Scheremetjew M."/>
            <person name="Finn R."/>
            <person name="Kale V."/>
            <person name="Holt S."/>
            <person name="Cochrane G."/>
            <person name="Meng A."/>
            <person name="Brown T."/>
            <person name="Cohen L."/>
        </authorList>
    </citation>
    <scope>NUCLEOTIDE SEQUENCE</scope>
    <source>
        <strain evidence="1">Pop2</strain>
    </source>
</reference>
<evidence type="ECO:0000313" key="1">
    <source>
        <dbReference type="EMBL" id="CAD9329917.1"/>
    </source>
</evidence>
<dbReference type="EMBL" id="HBGN01017161">
    <property type="protein sequence ID" value="CAD9329917.1"/>
    <property type="molecule type" value="Transcribed_RNA"/>
</dbReference>